<dbReference type="InterPro" id="IPR013785">
    <property type="entry name" value="Aldolase_TIM"/>
</dbReference>
<comment type="pathway">
    <text evidence="1">Cofactor biosynthesis; thiamine diphosphate biosynthesis.</text>
</comment>
<evidence type="ECO:0000256" key="1">
    <source>
        <dbReference type="ARBA" id="ARBA00004948"/>
    </source>
</evidence>
<dbReference type="GO" id="GO:0009228">
    <property type="term" value="P:thiamine biosynthetic process"/>
    <property type="evidence" value="ECO:0007669"/>
    <property type="project" value="UniProtKB-KW"/>
</dbReference>
<feature type="domain" description="Thiamine phosphate synthase/TenI" evidence="3">
    <location>
        <begin position="11"/>
        <end position="191"/>
    </location>
</feature>
<dbReference type="GO" id="GO:0005737">
    <property type="term" value="C:cytoplasm"/>
    <property type="evidence" value="ECO:0007669"/>
    <property type="project" value="TreeGrafter"/>
</dbReference>
<comment type="caution">
    <text evidence="4">The sequence shown here is derived from an EMBL/GenBank/DDBJ whole genome shotgun (WGS) entry which is preliminary data.</text>
</comment>
<dbReference type="InterPro" id="IPR036206">
    <property type="entry name" value="ThiamineP_synth_sf"/>
</dbReference>
<dbReference type="Gene3D" id="3.20.20.70">
    <property type="entry name" value="Aldolase class I"/>
    <property type="match status" value="1"/>
</dbReference>
<evidence type="ECO:0000259" key="3">
    <source>
        <dbReference type="Pfam" id="PF02581"/>
    </source>
</evidence>
<proteinExistence type="predicted"/>
<organism evidence="4 5">
    <name type="scientific">Notoacmeibacter marinus</name>
    <dbReference type="NCBI Taxonomy" id="1876515"/>
    <lineage>
        <taxon>Bacteria</taxon>
        <taxon>Pseudomonadati</taxon>
        <taxon>Pseudomonadota</taxon>
        <taxon>Alphaproteobacteria</taxon>
        <taxon>Hyphomicrobiales</taxon>
        <taxon>Notoacmeibacteraceae</taxon>
        <taxon>Notoacmeibacter</taxon>
    </lineage>
</organism>
<dbReference type="EMBL" id="NBYO01000001">
    <property type="protein sequence ID" value="OXT02969.1"/>
    <property type="molecule type" value="Genomic_DNA"/>
</dbReference>
<protein>
    <submittedName>
        <fullName evidence="4">Thiamine phosphate synthase</fullName>
    </submittedName>
</protein>
<keyword evidence="2" id="KW-0784">Thiamine biosynthesis</keyword>
<dbReference type="PANTHER" id="PTHR20857:SF15">
    <property type="entry name" value="THIAMINE-PHOSPHATE SYNTHASE"/>
    <property type="match status" value="1"/>
</dbReference>
<accession>A0A231V466</accession>
<evidence type="ECO:0000256" key="2">
    <source>
        <dbReference type="ARBA" id="ARBA00022977"/>
    </source>
</evidence>
<sequence>MTDTPSDRCRLVLMTPPMADDRQLMTALRSALSGGDVASLILSAGERQEQAFQALAEEVVALAHERGIAVMIADDTRIAGRCNADGVHLEEARATMAETMERFDGKLMFGAGGAKTRHEALELGEAQPDYLFFGRIGYDNKPEPHPRNLAMAEWWAQMVAIPCVTMGGTVPESALAVAQTRSDFVALSSAVFSGPESPAERVAAINEMLDAEAPRFTEEADG</sequence>
<dbReference type="InterPro" id="IPR022998">
    <property type="entry name" value="ThiamineP_synth_TenI"/>
</dbReference>
<dbReference type="AlphaFoldDB" id="A0A231V466"/>
<evidence type="ECO:0000313" key="5">
    <source>
        <dbReference type="Proteomes" id="UP000215405"/>
    </source>
</evidence>
<dbReference type="GO" id="GO:0004789">
    <property type="term" value="F:thiamine-phosphate diphosphorylase activity"/>
    <property type="evidence" value="ECO:0007669"/>
    <property type="project" value="TreeGrafter"/>
</dbReference>
<dbReference type="SUPFAM" id="SSF51391">
    <property type="entry name" value="Thiamin phosphate synthase"/>
    <property type="match status" value="1"/>
</dbReference>
<gene>
    <name evidence="4" type="ORF">B7H23_06840</name>
</gene>
<dbReference type="NCBIfam" id="NF005080">
    <property type="entry name" value="PRK06512.1"/>
    <property type="match status" value="1"/>
</dbReference>
<keyword evidence="5" id="KW-1185">Reference proteome</keyword>
<dbReference type="Pfam" id="PF02581">
    <property type="entry name" value="TMP-TENI"/>
    <property type="match status" value="1"/>
</dbReference>
<name>A0A231V466_9HYPH</name>
<dbReference type="CDD" id="cd00564">
    <property type="entry name" value="TMP_TenI"/>
    <property type="match status" value="1"/>
</dbReference>
<dbReference type="RefSeq" id="WP_094076933.1">
    <property type="nucleotide sequence ID" value="NZ_NBYO01000001.1"/>
</dbReference>
<dbReference type="PANTHER" id="PTHR20857">
    <property type="entry name" value="THIAMINE-PHOSPHATE PYROPHOSPHORYLASE"/>
    <property type="match status" value="1"/>
</dbReference>
<dbReference type="Proteomes" id="UP000215405">
    <property type="component" value="Unassembled WGS sequence"/>
</dbReference>
<reference evidence="5" key="1">
    <citation type="journal article" date="2017" name="Int. J. Syst. Evol. Microbiol.">
        <title>Notoacmeibacter marinus gen. nov., sp. nov., isolated from the gut of a limpet and proposal of Notoacmeibacteraceae fam. nov. in the order Rhizobiales of the class Alphaproteobacteria.</title>
        <authorList>
            <person name="Huang Z."/>
            <person name="Guo F."/>
            <person name="Lai Q."/>
        </authorList>
    </citation>
    <scope>NUCLEOTIDE SEQUENCE [LARGE SCALE GENOMIC DNA]</scope>
    <source>
        <strain evidence="5">XMTR2A4</strain>
    </source>
</reference>
<evidence type="ECO:0000313" key="4">
    <source>
        <dbReference type="EMBL" id="OXT02969.1"/>
    </source>
</evidence>